<dbReference type="OrthoDB" id="9807137at2"/>
<dbReference type="Gene3D" id="3.40.50.880">
    <property type="match status" value="1"/>
</dbReference>
<gene>
    <name evidence="2" type="ordered locus">CHU_3619</name>
</gene>
<accession>A0A6N4SWX9</accession>
<dbReference type="SUPFAM" id="SSF52317">
    <property type="entry name" value="Class I glutamine amidotransferase-like"/>
    <property type="match status" value="1"/>
</dbReference>
<evidence type="ECO:0000313" key="2">
    <source>
        <dbReference type="EMBL" id="ABG60852.1"/>
    </source>
</evidence>
<dbReference type="InterPro" id="IPR029062">
    <property type="entry name" value="Class_I_gatase-like"/>
</dbReference>
<dbReference type="KEGG" id="chu:CHU_3619"/>
<dbReference type="GO" id="GO:0005829">
    <property type="term" value="C:cytosol"/>
    <property type="evidence" value="ECO:0007669"/>
    <property type="project" value="TreeGrafter"/>
</dbReference>
<dbReference type="FunFam" id="3.40.50.880:FF:000033">
    <property type="entry name" value="Glutamine amidotransferase class-I"/>
    <property type="match status" value="1"/>
</dbReference>
<dbReference type="AlphaFoldDB" id="A0A6N4SWX9"/>
<dbReference type="InterPro" id="IPR044992">
    <property type="entry name" value="ChyE-like"/>
</dbReference>
<dbReference type="CDD" id="cd01741">
    <property type="entry name" value="GATase1_1"/>
    <property type="match status" value="1"/>
</dbReference>
<dbReference type="EMBL" id="CP000383">
    <property type="protein sequence ID" value="ABG60852.1"/>
    <property type="molecule type" value="Genomic_DNA"/>
</dbReference>
<dbReference type="PANTHER" id="PTHR42695">
    <property type="entry name" value="GLUTAMINE AMIDOTRANSFERASE YLR126C-RELATED"/>
    <property type="match status" value="1"/>
</dbReference>
<sequence>MNIHYFQHVPFEGLACMEDWVRRPSNKVTATRFYEDERMPFVELFDTLIVMGGPMSVHDEKKYPWLVQEKQLIKKAIERGKKVIGICLGAQLIAEVLGATVSKNTYREIGWMPVTKTTAAKTVGLFSDLPDTMNVFHWHGETFNMPEGATHLLSSEACVNQAFLYGDNVLALQFHMEMTHDAIKLISEYCQDELIEGPYIHKEDTFYNDDNTVKANQWMYQLLNKFTQS</sequence>
<name>A0A6N4SWX9_CYTH3</name>
<dbReference type="InterPro" id="IPR017926">
    <property type="entry name" value="GATASE"/>
</dbReference>
<dbReference type="Proteomes" id="UP000001822">
    <property type="component" value="Chromosome"/>
</dbReference>
<reference evidence="2 3" key="1">
    <citation type="journal article" date="2007" name="Appl. Environ. Microbiol.">
        <title>Genome sequence of the cellulolytic gliding bacterium Cytophaga hutchinsonii.</title>
        <authorList>
            <person name="Xie G."/>
            <person name="Bruce D.C."/>
            <person name="Challacombe J.F."/>
            <person name="Chertkov O."/>
            <person name="Detter J.C."/>
            <person name="Gilna P."/>
            <person name="Han C.S."/>
            <person name="Lucas S."/>
            <person name="Misra M."/>
            <person name="Myers G.L."/>
            <person name="Richardson P."/>
            <person name="Tapia R."/>
            <person name="Thayer N."/>
            <person name="Thompson L.S."/>
            <person name="Brettin T.S."/>
            <person name="Henrissat B."/>
            <person name="Wilson D.B."/>
            <person name="McBride M.J."/>
        </authorList>
    </citation>
    <scope>NUCLEOTIDE SEQUENCE [LARGE SCALE GENOMIC DNA]</scope>
    <source>
        <strain evidence="3">ATCC 33406 / DSM 1761 / CIP 103989 / NBRC 15051 / NCIMB 9469 / D465</strain>
    </source>
</reference>
<dbReference type="Pfam" id="PF00117">
    <property type="entry name" value="GATase"/>
    <property type="match status" value="1"/>
</dbReference>
<evidence type="ECO:0000313" key="3">
    <source>
        <dbReference type="Proteomes" id="UP000001822"/>
    </source>
</evidence>
<keyword evidence="3" id="KW-1185">Reference proteome</keyword>
<dbReference type="PANTHER" id="PTHR42695:SF5">
    <property type="entry name" value="GLUTAMINE AMIDOTRANSFERASE YLR126C-RELATED"/>
    <property type="match status" value="1"/>
</dbReference>
<dbReference type="PROSITE" id="PS51273">
    <property type="entry name" value="GATASE_TYPE_1"/>
    <property type="match status" value="1"/>
</dbReference>
<protein>
    <recommendedName>
        <fullName evidence="1">Glutamine amidotransferase domain-containing protein</fullName>
    </recommendedName>
</protein>
<proteinExistence type="predicted"/>
<feature type="domain" description="Glutamine amidotransferase" evidence="1">
    <location>
        <begin position="42"/>
        <end position="181"/>
    </location>
</feature>
<evidence type="ECO:0000259" key="1">
    <source>
        <dbReference type="Pfam" id="PF00117"/>
    </source>
</evidence>
<organism evidence="2 3">
    <name type="scientific">Cytophaga hutchinsonii (strain ATCC 33406 / DSM 1761 / CIP 103989 / NBRC 15051 / NCIMB 9469 / D465)</name>
    <dbReference type="NCBI Taxonomy" id="269798"/>
    <lineage>
        <taxon>Bacteria</taxon>
        <taxon>Pseudomonadati</taxon>
        <taxon>Bacteroidota</taxon>
        <taxon>Cytophagia</taxon>
        <taxon>Cytophagales</taxon>
        <taxon>Cytophagaceae</taxon>
        <taxon>Cytophaga</taxon>
    </lineage>
</organism>